<dbReference type="Proteomes" id="UP000001471">
    <property type="component" value="Unassembled WGS sequence"/>
</dbReference>
<evidence type="ECO:0000256" key="1">
    <source>
        <dbReference type="SAM" id="MobiDB-lite"/>
    </source>
</evidence>
<feature type="compositionally biased region" description="Basic and acidic residues" evidence="1">
    <location>
        <begin position="72"/>
        <end position="83"/>
    </location>
</feature>
<protein>
    <submittedName>
        <fullName evidence="3">Uncharacterized protein</fullName>
    </submittedName>
</protein>
<evidence type="ECO:0000256" key="2">
    <source>
        <dbReference type="SAM" id="Phobius"/>
    </source>
</evidence>
<gene>
    <name evidence="3" type="ORF">PTRG_04853</name>
</gene>
<reference evidence="4" key="1">
    <citation type="journal article" date="2013" name="G3 (Bethesda)">
        <title>Comparative genomics of a plant-pathogenic fungus, Pyrenophora tritici-repentis, reveals transduplication and the impact of repeat elements on pathogenicity and population divergence.</title>
        <authorList>
            <person name="Manning V.A."/>
            <person name="Pandelova I."/>
            <person name="Dhillon B."/>
            <person name="Wilhelm L.J."/>
            <person name="Goodwin S.B."/>
            <person name="Berlin A.M."/>
            <person name="Figueroa M."/>
            <person name="Freitag M."/>
            <person name="Hane J.K."/>
            <person name="Henrissat B."/>
            <person name="Holman W.H."/>
            <person name="Kodira C.D."/>
            <person name="Martin J."/>
            <person name="Oliver R.P."/>
            <person name="Robbertse B."/>
            <person name="Schackwitz W."/>
            <person name="Schwartz D.C."/>
            <person name="Spatafora J.W."/>
            <person name="Turgeon B.G."/>
            <person name="Yandava C."/>
            <person name="Young S."/>
            <person name="Zhou S."/>
            <person name="Zeng Q."/>
            <person name="Grigoriev I.V."/>
            <person name="Ma L.-J."/>
            <person name="Ciuffetti L.M."/>
        </authorList>
    </citation>
    <scope>NUCLEOTIDE SEQUENCE [LARGE SCALE GENOMIC DNA]</scope>
    <source>
        <strain evidence="4">Pt-1C-BFP</strain>
    </source>
</reference>
<keyword evidence="2" id="KW-0472">Membrane</keyword>
<sequence length="207" mass="23612">MPSDSPLSEDYSWQKAKPLWILVIVIGTLLALYILYKITRCILRRWENTHARVSTAGPLGGDAVDSSTTTPRWDDARARERHSDGEITRPATAVTRQNSSNSILPRYEKFDEDGKCREEVKVEKRGRYTYALGESRGGIPESHYVGNKISTSLYLFETCTQDQTRYATLGPLVLTPFFNAKPRPRLTFYFDRPRSSFVRTRAVGQEN</sequence>
<dbReference type="HOGENOM" id="CLU_1326985_0_0_1"/>
<keyword evidence="2" id="KW-0812">Transmembrane</keyword>
<dbReference type="AlphaFoldDB" id="B2W5F3"/>
<evidence type="ECO:0000313" key="4">
    <source>
        <dbReference type="Proteomes" id="UP000001471"/>
    </source>
</evidence>
<dbReference type="OMA" id="WENTHAR"/>
<proteinExistence type="predicted"/>
<accession>B2W5F3</accession>
<dbReference type="OrthoDB" id="3694094at2759"/>
<dbReference type="InParanoid" id="B2W5F3"/>
<evidence type="ECO:0000313" key="3">
    <source>
        <dbReference type="EMBL" id="EDU47760.1"/>
    </source>
</evidence>
<feature type="region of interest" description="Disordered" evidence="1">
    <location>
        <begin position="61"/>
        <end position="83"/>
    </location>
</feature>
<keyword evidence="2" id="KW-1133">Transmembrane helix</keyword>
<organism evidence="3 4">
    <name type="scientific">Pyrenophora tritici-repentis (strain Pt-1C-BFP)</name>
    <name type="common">Wheat tan spot fungus</name>
    <name type="synonym">Drechslera tritici-repentis</name>
    <dbReference type="NCBI Taxonomy" id="426418"/>
    <lineage>
        <taxon>Eukaryota</taxon>
        <taxon>Fungi</taxon>
        <taxon>Dikarya</taxon>
        <taxon>Ascomycota</taxon>
        <taxon>Pezizomycotina</taxon>
        <taxon>Dothideomycetes</taxon>
        <taxon>Pleosporomycetidae</taxon>
        <taxon>Pleosporales</taxon>
        <taxon>Pleosporineae</taxon>
        <taxon>Pleosporaceae</taxon>
        <taxon>Pyrenophora</taxon>
    </lineage>
</organism>
<feature type="transmembrane region" description="Helical" evidence="2">
    <location>
        <begin position="20"/>
        <end position="36"/>
    </location>
</feature>
<dbReference type="EMBL" id="DS231618">
    <property type="protein sequence ID" value="EDU47760.1"/>
    <property type="molecule type" value="Genomic_DNA"/>
</dbReference>
<name>B2W5F3_PYRTR</name>